<accession>A0A6H5I0N5</accession>
<evidence type="ECO:0000313" key="2">
    <source>
        <dbReference type="Proteomes" id="UP000479190"/>
    </source>
</evidence>
<dbReference type="EMBL" id="CADCXV010000332">
    <property type="protein sequence ID" value="CAB0029512.1"/>
    <property type="molecule type" value="Genomic_DNA"/>
</dbReference>
<gene>
    <name evidence="1" type="ORF">TBRA_LOCUS1547</name>
</gene>
<organism evidence="1 2">
    <name type="scientific">Trichogramma brassicae</name>
    <dbReference type="NCBI Taxonomy" id="86971"/>
    <lineage>
        <taxon>Eukaryota</taxon>
        <taxon>Metazoa</taxon>
        <taxon>Ecdysozoa</taxon>
        <taxon>Arthropoda</taxon>
        <taxon>Hexapoda</taxon>
        <taxon>Insecta</taxon>
        <taxon>Pterygota</taxon>
        <taxon>Neoptera</taxon>
        <taxon>Endopterygota</taxon>
        <taxon>Hymenoptera</taxon>
        <taxon>Apocrita</taxon>
        <taxon>Proctotrupomorpha</taxon>
        <taxon>Chalcidoidea</taxon>
        <taxon>Trichogrammatidae</taxon>
        <taxon>Trichogramma</taxon>
    </lineage>
</organism>
<keyword evidence="2" id="KW-1185">Reference proteome</keyword>
<proteinExistence type="predicted"/>
<protein>
    <submittedName>
        <fullName evidence="1">Uncharacterized protein</fullName>
    </submittedName>
</protein>
<reference evidence="1 2" key="1">
    <citation type="submission" date="2020-02" db="EMBL/GenBank/DDBJ databases">
        <authorList>
            <person name="Ferguson B K."/>
        </authorList>
    </citation>
    <scope>NUCLEOTIDE SEQUENCE [LARGE SCALE GENOMIC DNA]</scope>
</reference>
<evidence type="ECO:0000313" key="1">
    <source>
        <dbReference type="EMBL" id="CAB0029512.1"/>
    </source>
</evidence>
<dbReference type="Proteomes" id="UP000479190">
    <property type="component" value="Unassembled WGS sequence"/>
</dbReference>
<name>A0A6H5I0N5_9HYME</name>
<dbReference type="AlphaFoldDB" id="A0A6H5I0N5"/>
<sequence>MLRGRAYLSPSYEFGNCLTRAPLCSTIQDDLPRAPLYSTTVADLPQAVLQTRAPIASPRRNNLAKKKTRNTSGKVIAESAFIPRAPIVPSGRIILRKDLDFFGEKSSPSPNLYLEHRSQPPGRISLAKKTRTSSGKVIIESRLRPEALSRPPWLIVKNLHLVQNSTYVRIQ</sequence>